<name>A0A5C6CY50_9BACT</name>
<evidence type="ECO:0008006" key="4">
    <source>
        <dbReference type="Google" id="ProtNLM"/>
    </source>
</evidence>
<keyword evidence="3" id="KW-1185">Reference proteome</keyword>
<dbReference type="SUPFAM" id="SSF110849">
    <property type="entry name" value="ParB/Sulfiredoxin"/>
    <property type="match status" value="1"/>
</dbReference>
<evidence type="ECO:0000256" key="1">
    <source>
        <dbReference type="SAM" id="MobiDB-lite"/>
    </source>
</evidence>
<feature type="compositionally biased region" description="Basic residues" evidence="1">
    <location>
        <begin position="7"/>
        <end position="17"/>
    </location>
</feature>
<dbReference type="AlphaFoldDB" id="A0A5C6CY50"/>
<organism evidence="2 3">
    <name type="scientific">Novipirellula artificiosorum</name>
    <dbReference type="NCBI Taxonomy" id="2528016"/>
    <lineage>
        <taxon>Bacteria</taxon>
        <taxon>Pseudomonadati</taxon>
        <taxon>Planctomycetota</taxon>
        <taxon>Planctomycetia</taxon>
        <taxon>Pirellulales</taxon>
        <taxon>Pirellulaceae</taxon>
        <taxon>Novipirellula</taxon>
    </lineage>
</organism>
<comment type="caution">
    <text evidence="2">The sequence shown here is derived from an EMBL/GenBank/DDBJ whole genome shotgun (WGS) entry which is preliminary data.</text>
</comment>
<gene>
    <name evidence="2" type="ORF">Poly41_70350</name>
</gene>
<dbReference type="OrthoDB" id="264565at2"/>
<dbReference type="InterPro" id="IPR036086">
    <property type="entry name" value="ParB/Sulfiredoxin_sf"/>
</dbReference>
<reference evidence="2 3" key="1">
    <citation type="submission" date="2019-02" db="EMBL/GenBank/DDBJ databases">
        <title>Deep-cultivation of Planctomycetes and their phenomic and genomic characterization uncovers novel biology.</title>
        <authorList>
            <person name="Wiegand S."/>
            <person name="Jogler M."/>
            <person name="Boedeker C."/>
            <person name="Pinto D."/>
            <person name="Vollmers J."/>
            <person name="Rivas-Marin E."/>
            <person name="Kohn T."/>
            <person name="Peeters S.H."/>
            <person name="Heuer A."/>
            <person name="Rast P."/>
            <person name="Oberbeckmann S."/>
            <person name="Bunk B."/>
            <person name="Jeske O."/>
            <person name="Meyerdierks A."/>
            <person name="Storesund J.E."/>
            <person name="Kallscheuer N."/>
            <person name="Luecker S."/>
            <person name="Lage O.M."/>
            <person name="Pohl T."/>
            <person name="Merkel B.J."/>
            <person name="Hornburger P."/>
            <person name="Mueller R.-W."/>
            <person name="Bruemmer F."/>
            <person name="Labrenz M."/>
            <person name="Spormann A.M."/>
            <person name="Op Den Camp H."/>
            <person name="Overmann J."/>
            <person name="Amann R."/>
            <person name="Jetten M.S.M."/>
            <person name="Mascher T."/>
            <person name="Medema M.H."/>
            <person name="Devos D.P."/>
            <person name="Kaster A.-K."/>
            <person name="Ovreas L."/>
            <person name="Rohde M."/>
            <person name="Galperin M.Y."/>
            <person name="Jogler C."/>
        </authorList>
    </citation>
    <scope>NUCLEOTIDE SEQUENCE [LARGE SCALE GENOMIC DNA]</scope>
    <source>
        <strain evidence="2 3">Poly41</strain>
    </source>
</reference>
<accession>A0A5C6CY50</accession>
<protein>
    <recommendedName>
        <fullName evidence="4">ParB/Sulfiredoxin domain-containing protein</fullName>
    </recommendedName>
</protein>
<feature type="region of interest" description="Disordered" evidence="1">
    <location>
        <begin position="162"/>
        <end position="190"/>
    </location>
</feature>
<evidence type="ECO:0000313" key="2">
    <source>
        <dbReference type="EMBL" id="TWU27916.1"/>
    </source>
</evidence>
<dbReference type="Proteomes" id="UP000319143">
    <property type="component" value="Unassembled WGS sequence"/>
</dbReference>
<feature type="region of interest" description="Disordered" evidence="1">
    <location>
        <begin position="1"/>
        <end position="32"/>
    </location>
</feature>
<dbReference type="RefSeq" id="WP_146531661.1">
    <property type="nucleotide sequence ID" value="NZ_SJPV01000036.1"/>
</dbReference>
<proteinExistence type="predicted"/>
<dbReference type="EMBL" id="SJPV01000036">
    <property type="protein sequence ID" value="TWU27916.1"/>
    <property type="molecule type" value="Genomic_DNA"/>
</dbReference>
<evidence type="ECO:0000313" key="3">
    <source>
        <dbReference type="Proteomes" id="UP000319143"/>
    </source>
</evidence>
<sequence>MTQPTKVPKKVGVKRKKDAPSGNKKPSYTGRHKRPKIDDVIAVIDGIKSIHEACAKVPIIGARDFDRLVDDISNAGLLEPVKITAAGQLVDGRSRLMACHVLGIPICEEKVIVTDQDPVAIARANLSRRHLALDAINKTADQLAMLAVEALKAEEQAAAERKKVGNSMGGKVKATEGKSTGAAPVKQKREPNSVEIVAKKTGVPQRKIKAAKKLKEKDPELAEQVEAGEVSLEQAATEAGVTRPKSEKCKPNPGCKSGSAGKAPASCNQPTVVFDDGPIVAAYREVRAVAMLYGGDWQVSVHDDSTRCQDAKKKDDAIAIALGMVKDVIARRAELVEAN</sequence>